<keyword evidence="10" id="KW-0407">Ion channel</keyword>
<dbReference type="PANTHER" id="PTHR21522">
    <property type="entry name" value="PROTON CHANNEL OTOP"/>
    <property type="match status" value="1"/>
</dbReference>
<dbReference type="Proteomes" id="UP000887540">
    <property type="component" value="Unplaced"/>
</dbReference>
<keyword evidence="5 11" id="KW-0812">Transmembrane</keyword>
<dbReference type="GO" id="GO:0015252">
    <property type="term" value="F:proton channel activity"/>
    <property type="evidence" value="ECO:0007669"/>
    <property type="project" value="InterPro"/>
</dbReference>
<name>A0A914EGN9_9BILA</name>
<dbReference type="InterPro" id="IPR004878">
    <property type="entry name" value="Otopetrin"/>
</dbReference>
<proteinExistence type="inferred from homology"/>
<keyword evidence="7 11" id="KW-1133">Transmembrane helix</keyword>
<dbReference type="GO" id="GO:0005886">
    <property type="term" value="C:plasma membrane"/>
    <property type="evidence" value="ECO:0007669"/>
    <property type="project" value="UniProtKB-SubCell"/>
</dbReference>
<sequence length="156" mass="17779">MPTLTNPSIHEATINTHLSETNMSHIVGHRKSHLIECYWIECNTTLLGFMYTSLVEYSLIGATVMFIVWDNMKYLNRRKTCRDHKEHRRINFNNISIGVLLGVLFLMGSIAVLVTYHVLNGRNEEFAAAILFSAADLAQIMTVLKKPAIRILYAII</sequence>
<reference evidence="13" key="1">
    <citation type="submission" date="2022-11" db="UniProtKB">
        <authorList>
            <consortium name="WormBaseParasite"/>
        </authorList>
    </citation>
    <scope>IDENTIFICATION</scope>
</reference>
<feature type="transmembrane region" description="Helical" evidence="11">
    <location>
        <begin position="48"/>
        <end position="69"/>
    </location>
</feature>
<dbReference type="Pfam" id="PF03189">
    <property type="entry name" value="Otopetrin"/>
    <property type="match status" value="1"/>
</dbReference>
<evidence type="ECO:0000256" key="5">
    <source>
        <dbReference type="ARBA" id="ARBA00022692"/>
    </source>
</evidence>
<keyword evidence="6" id="KW-0375">Hydrogen ion transport</keyword>
<accession>A0A914EGN9</accession>
<evidence type="ECO:0000256" key="7">
    <source>
        <dbReference type="ARBA" id="ARBA00022989"/>
    </source>
</evidence>
<organism evidence="12 13">
    <name type="scientific">Acrobeloides nanus</name>
    <dbReference type="NCBI Taxonomy" id="290746"/>
    <lineage>
        <taxon>Eukaryota</taxon>
        <taxon>Metazoa</taxon>
        <taxon>Ecdysozoa</taxon>
        <taxon>Nematoda</taxon>
        <taxon>Chromadorea</taxon>
        <taxon>Rhabditida</taxon>
        <taxon>Tylenchina</taxon>
        <taxon>Cephalobomorpha</taxon>
        <taxon>Cephaloboidea</taxon>
        <taxon>Cephalobidae</taxon>
        <taxon>Acrobeloides</taxon>
    </lineage>
</organism>
<evidence type="ECO:0000256" key="10">
    <source>
        <dbReference type="ARBA" id="ARBA00023303"/>
    </source>
</evidence>
<protein>
    <submittedName>
        <fullName evidence="13">Uncharacterized protein</fullName>
    </submittedName>
</protein>
<evidence type="ECO:0000256" key="8">
    <source>
        <dbReference type="ARBA" id="ARBA00023065"/>
    </source>
</evidence>
<keyword evidence="3" id="KW-0813">Transport</keyword>
<keyword evidence="12" id="KW-1185">Reference proteome</keyword>
<feature type="transmembrane region" description="Helical" evidence="11">
    <location>
        <begin position="90"/>
        <end position="114"/>
    </location>
</feature>
<evidence type="ECO:0000313" key="12">
    <source>
        <dbReference type="Proteomes" id="UP000887540"/>
    </source>
</evidence>
<keyword evidence="8" id="KW-0406">Ion transport</keyword>
<keyword evidence="9 11" id="KW-0472">Membrane</keyword>
<dbReference type="AlphaFoldDB" id="A0A914EGN9"/>
<keyword evidence="4" id="KW-1003">Cell membrane</keyword>
<evidence type="ECO:0000256" key="11">
    <source>
        <dbReference type="SAM" id="Phobius"/>
    </source>
</evidence>
<evidence type="ECO:0000256" key="6">
    <source>
        <dbReference type="ARBA" id="ARBA00022781"/>
    </source>
</evidence>
<dbReference type="WBParaSite" id="ACRNAN_scaffold821.g11124.t1">
    <property type="protein sequence ID" value="ACRNAN_scaffold821.g11124.t1"/>
    <property type="gene ID" value="ACRNAN_scaffold821.g11124"/>
</dbReference>
<evidence type="ECO:0000256" key="1">
    <source>
        <dbReference type="ARBA" id="ARBA00004651"/>
    </source>
</evidence>
<feature type="transmembrane region" description="Helical" evidence="11">
    <location>
        <begin position="126"/>
        <end position="144"/>
    </location>
</feature>
<dbReference type="PANTHER" id="PTHR21522:SF32">
    <property type="entry name" value="OTOPETRIN-2"/>
    <property type="match status" value="1"/>
</dbReference>
<evidence type="ECO:0000256" key="3">
    <source>
        <dbReference type="ARBA" id="ARBA00022448"/>
    </source>
</evidence>
<evidence type="ECO:0000313" key="13">
    <source>
        <dbReference type="WBParaSite" id="ACRNAN_scaffold821.g11124.t1"/>
    </source>
</evidence>
<comment type="similarity">
    <text evidence="2">Belongs to the otopetrin family.</text>
</comment>
<comment type="subcellular location">
    <subcellularLocation>
        <location evidence="1">Cell membrane</location>
        <topology evidence="1">Multi-pass membrane protein</topology>
    </subcellularLocation>
</comment>
<evidence type="ECO:0000256" key="4">
    <source>
        <dbReference type="ARBA" id="ARBA00022475"/>
    </source>
</evidence>
<evidence type="ECO:0000256" key="2">
    <source>
        <dbReference type="ARBA" id="ARBA00006513"/>
    </source>
</evidence>
<evidence type="ECO:0000256" key="9">
    <source>
        <dbReference type="ARBA" id="ARBA00023136"/>
    </source>
</evidence>